<keyword evidence="3" id="KW-1185">Reference proteome</keyword>
<evidence type="ECO:0000313" key="3">
    <source>
        <dbReference type="Proteomes" id="UP001152622"/>
    </source>
</evidence>
<reference evidence="2" key="1">
    <citation type="journal article" date="2023" name="Science">
        <title>Genome structures resolve the early diversification of teleost fishes.</title>
        <authorList>
            <person name="Parey E."/>
            <person name="Louis A."/>
            <person name="Montfort J."/>
            <person name="Bouchez O."/>
            <person name="Roques C."/>
            <person name="Iampietro C."/>
            <person name="Lluch J."/>
            <person name="Castinel A."/>
            <person name="Donnadieu C."/>
            <person name="Desvignes T."/>
            <person name="Floi Bucao C."/>
            <person name="Jouanno E."/>
            <person name="Wen M."/>
            <person name="Mejri S."/>
            <person name="Dirks R."/>
            <person name="Jansen H."/>
            <person name="Henkel C."/>
            <person name="Chen W.J."/>
            <person name="Zahm M."/>
            <person name="Cabau C."/>
            <person name="Klopp C."/>
            <person name="Thompson A.W."/>
            <person name="Robinson-Rechavi M."/>
            <person name="Braasch I."/>
            <person name="Lecointre G."/>
            <person name="Bobe J."/>
            <person name="Postlethwait J.H."/>
            <person name="Berthelot C."/>
            <person name="Roest Crollius H."/>
            <person name="Guiguen Y."/>
        </authorList>
    </citation>
    <scope>NUCLEOTIDE SEQUENCE</scope>
    <source>
        <strain evidence="2">WJC10195</strain>
    </source>
</reference>
<dbReference type="PANTHER" id="PTHR47018">
    <property type="entry name" value="CXC DOMAIN-CONTAINING PROTEIN-RELATED"/>
    <property type="match status" value="1"/>
</dbReference>
<dbReference type="Proteomes" id="UP001152622">
    <property type="component" value="Chromosome 2"/>
</dbReference>
<name>A0A9Q1JAT0_SYNKA</name>
<protein>
    <submittedName>
        <fullName evidence="2">Uncharacterized protein</fullName>
    </submittedName>
</protein>
<evidence type="ECO:0000256" key="1">
    <source>
        <dbReference type="SAM" id="MobiDB-lite"/>
    </source>
</evidence>
<accession>A0A9Q1JAT0</accession>
<dbReference type="AlphaFoldDB" id="A0A9Q1JAT0"/>
<dbReference type="PANTHER" id="PTHR47018:SF3">
    <property type="entry name" value="MYCBP-ASSOCIATED PROTEIN"/>
    <property type="match status" value="1"/>
</dbReference>
<organism evidence="2 3">
    <name type="scientific">Synaphobranchus kaupii</name>
    <name type="common">Kaup's arrowtooth eel</name>
    <dbReference type="NCBI Taxonomy" id="118154"/>
    <lineage>
        <taxon>Eukaryota</taxon>
        <taxon>Metazoa</taxon>
        <taxon>Chordata</taxon>
        <taxon>Craniata</taxon>
        <taxon>Vertebrata</taxon>
        <taxon>Euteleostomi</taxon>
        <taxon>Actinopterygii</taxon>
        <taxon>Neopterygii</taxon>
        <taxon>Teleostei</taxon>
        <taxon>Anguilliformes</taxon>
        <taxon>Synaphobranchidae</taxon>
        <taxon>Synaphobranchus</taxon>
    </lineage>
</organism>
<dbReference type="EMBL" id="JAINUF010000002">
    <property type="protein sequence ID" value="KAJ8375542.1"/>
    <property type="molecule type" value="Genomic_DNA"/>
</dbReference>
<dbReference type="OrthoDB" id="5984884at2759"/>
<gene>
    <name evidence="2" type="ORF">SKAU_G00061220</name>
</gene>
<sequence>MNSLYNHEIRLEHSHPSIWQDLKSGDFVVSTNPVPFTSIGPDHAQEHVNKIHKGEGAISGLSTDPQGLLKYCLSSPVLARLAGETEGLLNIADPSPKKHHQHSASRNARQEKAVKQLKDVLSSANPFSPPENDDASEMKLVNFVSKRIMPTAVQHDVLDMELRGSTARETYVNERVRGEKNMWDKMSKLKYLTWKDGCKSIKLKVSSEVVSLKATNSLFVRLLLVAKSSRELDLQKIVGTHEFADYNASLMTSDGSLLPTTAKSALIHELEGVVSGPPSSEESIEMQSSPIQSAHLNRRHGCRTGDGCSERVPDLKTDSVIIMGSGDQRRKIKLRPIYMAIGPERASALPGFHTFTGCDTTGHIHGKGKSTYHLQKC</sequence>
<comment type="caution">
    <text evidence="2">The sequence shown here is derived from an EMBL/GenBank/DDBJ whole genome shotgun (WGS) entry which is preliminary data.</text>
</comment>
<feature type="region of interest" description="Disordered" evidence="1">
    <location>
        <begin position="92"/>
        <end position="112"/>
    </location>
</feature>
<proteinExistence type="predicted"/>
<evidence type="ECO:0000313" key="2">
    <source>
        <dbReference type="EMBL" id="KAJ8375542.1"/>
    </source>
</evidence>